<proteinExistence type="predicted"/>
<dbReference type="Proteomes" id="UP000215539">
    <property type="component" value="Chromosome 1"/>
</dbReference>
<feature type="domain" description="BFN" evidence="1">
    <location>
        <begin position="3"/>
        <end position="136"/>
    </location>
</feature>
<dbReference type="GO" id="GO:0004518">
    <property type="term" value="F:nuclease activity"/>
    <property type="evidence" value="ECO:0007669"/>
    <property type="project" value="InterPro"/>
</dbReference>
<name>A0AAX2H167_9FLAO</name>
<dbReference type="SUPFAM" id="SSF103256">
    <property type="entry name" value="Hypothetical protein TM0160"/>
    <property type="match status" value="1"/>
</dbReference>
<evidence type="ECO:0000313" key="2">
    <source>
        <dbReference type="EMBL" id="AMD86134.1"/>
    </source>
</evidence>
<dbReference type="Pfam" id="PF02151">
    <property type="entry name" value="UVR"/>
    <property type="match status" value="1"/>
</dbReference>
<sequence>MDLARLFIKRIAYSQTQEDAFVIILHELQSDLKLPIVIGAFEAQSIALELEKKLIPSRPLTHDLFKTFANAFDIQLKQVIIYKLEEGIFYSYMVCIQSGVERQVEARTSDAIAIALRFNAPIYAEHSILEKAGIYIPLISDNEEEETTSISPSLEHIEEEHVPEANRYSKYSLTELKRMLDDCIDNEDYEIAALVHDEISKRKTVF</sequence>
<reference evidence="2 4" key="1">
    <citation type="submission" date="2016-02" db="EMBL/GenBank/DDBJ databases">
        <authorList>
            <person name="Holder M.E."/>
            <person name="Ajami N.J."/>
            <person name="Petrosino J.F."/>
        </authorList>
    </citation>
    <scope>NUCLEOTIDE SEQUENCE [LARGE SCALE GENOMIC DNA]</scope>
    <source>
        <strain evidence="2 4">CCUG 32990</strain>
    </source>
</reference>
<accession>A0AAX2H167</accession>
<reference evidence="3 5" key="2">
    <citation type="submission" date="2017-06" db="EMBL/GenBank/DDBJ databases">
        <authorList>
            <consortium name="Pathogen Informatics"/>
        </authorList>
    </citation>
    <scope>NUCLEOTIDE SEQUENCE [LARGE SCALE GENOMIC DNA]</scope>
    <source>
        <strain evidence="3 5">NCTC12947</strain>
    </source>
</reference>
<evidence type="ECO:0000259" key="1">
    <source>
        <dbReference type="PROSITE" id="PS51658"/>
    </source>
</evidence>
<evidence type="ECO:0000313" key="4">
    <source>
        <dbReference type="Proteomes" id="UP000065822"/>
    </source>
</evidence>
<protein>
    <submittedName>
        <fullName evidence="3">Uncharacterized ACR, COG1259</fullName>
    </submittedName>
</protein>
<dbReference type="KEGG" id="chg:AXF12_11825"/>
<evidence type="ECO:0000313" key="3">
    <source>
        <dbReference type="EMBL" id="SNV13728.1"/>
    </source>
</evidence>
<dbReference type="InterPro" id="IPR001943">
    <property type="entry name" value="UVR_dom"/>
</dbReference>
<dbReference type="AlphaFoldDB" id="A0AAX2H167"/>
<dbReference type="InterPro" id="IPR036104">
    <property type="entry name" value="BFN_sf"/>
</dbReference>
<dbReference type="EMBL" id="CP014227">
    <property type="protein sequence ID" value="AMD86134.1"/>
    <property type="molecule type" value="Genomic_DNA"/>
</dbReference>
<dbReference type="InterPro" id="IPR003729">
    <property type="entry name" value="Bi_nuclease_dom"/>
</dbReference>
<organism evidence="3 5">
    <name type="scientific">Capnocytophaga haemolytica</name>
    <dbReference type="NCBI Taxonomy" id="45243"/>
    <lineage>
        <taxon>Bacteria</taxon>
        <taxon>Pseudomonadati</taxon>
        <taxon>Bacteroidota</taxon>
        <taxon>Flavobacteriia</taxon>
        <taxon>Flavobacteriales</taxon>
        <taxon>Flavobacteriaceae</taxon>
        <taxon>Capnocytophaga</taxon>
    </lineage>
</organism>
<evidence type="ECO:0000313" key="5">
    <source>
        <dbReference type="Proteomes" id="UP000215539"/>
    </source>
</evidence>
<dbReference type="Gene3D" id="3.10.690.10">
    <property type="entry name" value="Bifunctional nuclease domain"/>
    <property type="match status" value="1"/>
</dbReference>
<dbReference type="PROSITE" id="PS51658">
    <property type="entry name" value="BFN"/>
    <property type="match status" value="1"/>
</dbReference>
<dbReference type="EMBL" id="LT906449">
    <property type="protein sequence ID" value="SNV13728.1"/>
    <property type="molecule type" value="Genomic_DNA"/>
</dbReference>
<dbReference type="PANTHER" id="PTHR15160">
    <property type="entry name" value="VON HIPPEL-LINDAU PROTEIN"/>
    <property type="match status" value="1"/>
</dbReference>
<dbReference type="RefSeq" id="WP_066431598.1">
    <property type="nucleotide sequence ID" value="NZ_CP014227.1"/>
</dbReference>
<dbReference type="PANTHER" id="PTHR15160:SF1">
    <property type="entry name" value="VON HIPPEL-LINDAU DISEASE TUMOR SUPPRESSOR"/>
    <property type="match status" value="1"/>
</dbReference>
<gene>
    <name evidence="2" type="ORF">AXF12_11825</name>
    <name evidence="3" type="ORF">SAMEA44541418_01777</name>
</gene>
<dbReference type="Proteomes" id="UP000065822">
    <property type="component" value="Chromosome"/>
</dbReference>
<dbReference type="Pfam" id="PF02577">
    <property type="entry name" value="BFN_dom"/>
    <property type="match status" value="1"/>
</dbReference>
<keyword evidence="4" id="KW-1185">Reference proteome</keyword>